<dbReference type="Proteomes" id="UP001519310">
    <property type="component" value="Unassembled WGS sequence"/>
</dbReference>
<sequence>MSAREERAALTPGTSLHDYALFLHGIEPDGRIPAGGYPLPDGSPPVGRRNRLGRTAAEAAVTEAVVPLLADRVSARSAAAVQSRLAELPVPPQHIHRIVLGIVPEDGHTGRARRLARRLIRTGTHPSAVHAGLALLSGLGDTTDTPAVQALGMLREFSSDAVAVLDRIDRRAAAELELRITAGAPGPGTFLDAVTAGDREAVRAALTGDSTATAQGPPRRIAEAARLDELLDEYPQDPDLTLAAGRLLLAMAHTSQYRPQVLDYARARPVYEAVVGGAPRLTPSPDSYALLLALAQDLRSGAGAVLQWPRGRRAELLDALGRLLAEPLWAAVPDEAATAARLRPGKEPGGHRAGWMLRAERRPFTPPGAPATFEIEVVVSDPAVRNVVETRIVLGGRPLVPDLFASGGSNSPESLLDAGRLRAGPEPREVKLAEAYCTEGCCGALYVTIRRDGDTVVWDGWRGVEGKRQPPAYRCDAAAYDAEVQRAENDRSWSWPARDTARLIADGLRERPELLTAWDCRAGGAFTAWDDPETVELLFTYAPGTGPGVPGEGAPWLQFAWRIPDDGTPPTSQARAALERLAAQNPRTWARLCGGSKEYAEALGHDWPPGGP</sequence>
<gene>
    <name evidence="1" type="ORF">J2Z77_004150</name>
</gene>
<reference evidence="1 2" key="1">
    <citation type="submission" date="2021-03" db="EMBL/GenBank/DDBJ databases">
        <title>Genomic Encyclopedia of Type Strains, Phase IV (KMG-IV): sequencing the most valuable type-strain genomes for metagenomic binning, comparative biology and taxonomic classification.</title>
        <authorList>
            <person name="Goeker M."/>
        </authorList>
    </citation>
    <scope>NUCLEOTIDE SEQUENCE [LARGE SCALE GENOMIC DNA]</scope>
    <source>
        <strain evidence="1 2">DSM 40526</strain>
    </source>
</reference>
<keyword evidence="2" id="KW-1185">Reference proteome</keyword>
<dbReference type="EMBL" id="JAGGLQ010000007">
    <property type="protein sequence ID" value="MBP2038343.1"/>
    <property type="molecule type" value="Genomic_DNA"/>
</dbReference>
<protein>
    <recommendedName>
        <fullName evidence="3">HEAT repeat protein</fullName>
    </recommendedName>
</protein>
<evidence type="ECO:0000313" key="2">
    <source>
        <dbReference type="Proteomes" id="UP001519310"/>
    </source>
</evidence>
<evidence type="ECO:0008006" key="3">
    <source>
        <dbReference type="Google" id="ProtNLM"/>
    </source>
</evidence>
<organism evidence="1 2">
    <name type="scientific">Streptomyces avidinii</name>
    <dbReference type="NCBI Taxonomy" id="1895"/>
    <lineage>
        <taxon>Bacteria</taxon>
        <taxon>Bacillati</taxon>
        <taxon>Actinomycetota</taxon>
        <taxon>Actinomycetes</taxon>
        <taxon>Kitasatosporales</taxon>
        <taxon>Streptomycetaceae</taxon>
        <taxon>Streptomyces</taxon>
    </lineage>
</organism>
<name>A0ABS4L8F3_STRAV</name>
<evidence type="ECO:0000313" key="1">
    <source>
        <dbReference type="EMBL" id="MBP2038343.1"/>
    </source>
</evidence>
<comment type="caution">
    <text evidence="1">The sequence shown here is derived from an EMBL/GenBank/DDBJ whole genome shotgun (WGS) entry which is preliminary data.</text>
</comment>
<proteinExistence type="predicted"/>
<accession>A0ABS4L8F3</accession>
<dbReference type="RefSeq" id="WP_189971417.1">
    <property type="nucleotide sequence ID" value="NZ_BMVL01000008.1"/>
</dbReference>